<dbReference type="AlphaFoldDB" id="A0A0P6VX19"/>
<dbReference type="EMBL" id="LJYW01000001">
    <property type="protein sequence ID" value="KPL55816.1"/>
    <property type="molecule type" value="Genomic_DNA"/>
</dbReference>
<gene>
    <name evidence="3" type="ORF">ABB55_10955</name>
</gene>
<evidence type="ECO:0000259" key="2">
    <source>
        <dbReference type="SMART" id="SM00287"/>
    </source>
</evidence>
<dbReference type="Proteomes" id="UP000048984">
    <property type="component" value="Unassembled WGS sequence"/>
</dbReference>
<evidence type="ECO:0000313" key="3">
    <source>
        <dbReference type="EMBL" id="KPL55816.1"/>
    </source>
</evidence>
<feature type="signal peptide" evidence="1">
    <location>
        <begin position="1"/>
        <end position="20"/>
    </location>
</feature>
<comment type="caution">
    <text evidence="3">The sequence shown here is derived from an EMBL/GenBank/DDBJ whole genome shotgun (WGS) entry which is preliminary data.</text>
</comment>
<organism evidence="3 4">
    <name type="scientific">Prosthecodimorpha hirschii</name>
    <dbReference type="NCBI Taxonomy" id="665126"/>
    <lineage>
        <taxon>Bacteria</taxon>
        <taxon>Pseudomonadati</taxon>
        <taxon>Pseudomonadota</taxon>
        <taxon>Alphaproteobacteria</taxon>
        <taxon>Hyphomicrobiales</taxon>
        <taxon>Ancalomicrobiaceae</taxon>
        <taxon>Prosthecodimorpha</taxon>
    </lineage>
</organism>
<reference evidence="3 4" key="1">
    <citation type="submission" date="2015-09" db="EMBL/GenBank/DDBJ databases">
        <authorList>
            <person name="Jackson K.R."/>
            <person name="Lunt B.L."/>
            <person name="Fisher J.N.B."/>
            <person name="Gardner A.V."/>
            <person name="Bailey M.E."/>
            <person name="Deus L.M."/>
            <person name="Earl A.S."/>
            <person name="Gibby P.D."/>
            <person name="Hartmann K.A."/>
            <person name="Liu J.E."/>
            <person name="Manci A.M."/>
            <person name="Nielsen D.A."/>
            <person name="Solomon M.B."/>
            <person name="Breakwell D.P."/>
            <person name="Burnett S.H."/>
            <person name="Grose J.H."/>
        </authorList>
    </citation>
    <scope>NUCLEOTIDE SEQUENCE [LARGE SCALE GENOMIC DNA]</scope>
    <source>
        <strain evidence="3 4">16</strain>
    </source>
</reference>
<name>A0A0P6VX19_9HYPH</name>
<dbReference type="STRING" id="665126.ABB55_10955"/>
<feature type="domain" description="SH3b" evidence="2">
    <location>
        <begin position="33"/>
        <end position="96"/>
    </location>
</feature>
<protein>
    <recommendedName>
        <fullName evidence="2">SH3b domain-containing protein</fullName>
    </recommendedName>
</protein>
<keyword evidence="1" id="KW-0732">Signal</keyword>
<evidence type="ECO:0000313" key="4">
    <source>
        <dbReference type="Proteomes" id="UP000048984"/>
    </source>
</evidence>
<accession>A0A0P6VX19</accession>
<dbReference type="Gene3D" id="2.30.30.40">
    <property type="entry name" value="SH3 Domains"/>
    <property type="match status" value="1"/>
</dbReference>
<keyword evidence="4" id="KW-1185">Reference proteome</keyword>
<feature type="chain" id="PRO_5006131903" description="SH3b domain-containing protein" evidence="1">
    <location>
        <begin position="21"/>
        <end position="169"/>
    </location>
</feature>
<dbReference type="InterPro" id="IPR003646">
    <property type="entry name" value="SH3-like_bac-type"/>
</dbReference>
<dbReference type="SMART" id="SM00287">
    <property type="entry name" value="SH3b"/>
    <property type="match status" value="1"/>
</dbReference>
<proteinExistence type="predicted"/>
<evidence type="ECO:0000256" key="1">
    <source>
        <dbReference type="SAM" id="SignalP"/>
    </source>
</evidence>
<sequence length="169" mass="18621">MIAGLALLGAVAAPSGPASAQSVPTGPSGLQLPRFASMKSHPVNIRVGPSRDYDIAWTFTRSGIPVEITQEFDVWYRVRDSEGQEGWVQKSFLSGKRTALIAPWEKSGSIPMRARPDNPTVVANVEPNVQVEVANCDGTWCKITVERYSGYVEQQRLWGVYPKEKYPVD</sequence>
<dbReference type="InterPro" id="IPR010466">
    <property type="entry name" value="DUF1058"/>
</dbReference>
<dbReference type="Pfam" id="PF06347">
    <property type="entry name" value="SH3_4"/>
    <property type="match status" value="2"/>
</dbReference>
<reference evidence="3 4" key="2">
    <citation type="submission" date="2015-10" db="EMBL/GenBank/DDBJ databases">
        <title>Draft Genome Sequence of Prosthecomicrobium hirschii ATCC 27832.</title>
        <authorList>
            <person name="Daniel J."/>
            <person name="Givan S.A."/>
            <person name="Brun Y.V."/>
            <person name="Brown P.J."/>
        </authorList>
    </citation>
    <scope>NUCLEOTIDE SEQUENCE [LARGE SCALE GENOMIC DNA]</scope>
    <source>
        <strain evidence="3 4">16</strain>
    </source>
</reference>